<dbReference type="Gene3D" id="3.10.310.10">
    <property type="entry name" value="Diaminopimelate Epimerase, Chain A, domain 1"/>
    <property type="match status" value="2"/>
</dbReference>
<reference evidence="4 5" key="1">
    <citation type="submission" date="2017-07" db="EMBL/GenBank/DDBJ databases">
        <title>Niveispirillum cyanobacteriorum sp. nov., isolated from cyanobacterial aggregates in a eutrophic lake.</title>
        <authorList>
            <person name="Cai H."/>
        </authorList>
    </citation>
    <scope>NUCLEOTIDE SEQUENCE [LARGE SCALE GENOMIC DNA]</scope>
    <source>
        <strain evidence="5">TH1-14</strain>
    </source>
</reference>
<sequence>MRLPIYQVDAFADHLFAGNPAAVVPLEHWLPDAVMQSIAAENNLAETAFIRRDADGWFIRWFTPANEIDLCGHATLASAFVIRHFIEPDCAELRFQTKVAGELRVLFADGVYILDFPTRAPVAVPVHPDLVRALGGPVPEQVLAARDWLVVYPDEATVRSLSPDFSLLNTVGRMVIVTAPGSDGVDFVSRFFAPMDGIPEDPVTGSAHCTLTPYWAQRLGKERLNARQVSARGGTLRCQLLGNRVHIAGQAVLYLEGFIHV</sequence>
<evidence type="ECO:0000313" key="5">
    <source>
        <dbReference type="Proteomes" id="UP000216998"/>
    </source>
</evidence>
<evidence type="ECO:0000256" key="1">
    <source>
        <dbReference type="ARBA" id="ARBA00008270"/>
    </source>
</evidence>
<proteinExistence type="inferred from homology"/>
<dbReference type="InterPro" id="IPR003719">
    <property type="entry name" value="Phenazine_PhzF-like"/>
</dbReference>
<keyword evidence="5" id="KW-1185">Reference proteome</keyword>
<comment type="similarity">
    <text evidence="1">Belongs to the PhzF family.</text>
</comment>
<dbReference type="OrthoDB" id="9788221at2"/>
<dbReference type="PANTHER" id="PTHR13774">
    <property type="entry name" value="PHENAZINE BIOSYNTHESIS PROTEIN"/>
    <property type="match status" value="1"/>
</dbReference>
<dbReference type="PANTHER" id="PTHR13774:SF17">
    <property type="entry name" value="PHENAZINE BIOSYNTHESIS-LIKE DOMAIN-CONTAINING PROTEIN"/>
    <property type="match status" value="1"/>
</dbReference>
<evidence type="ECO:0000256" key="3">
    <source>
        <dbReference type="PIRSR" id="PIRSR016184-1"/>
    </source>
</evidence>
<dbReference type="Pfam" id="PF02567">
    <property type="entry name" value="PhzC-PhzF"/>
    <property type="match status" value="1"/>
</dbReference>
<dbReference type="GO" id="GO:0016853">
    <property type="term" value="F:isomerase activity"/>
    <property type="evidence" value="ECO:0007669"/>
    <property type="project" value="UniProtKB-KW"/>
</dbReference>
<keyword evidence="2 4" id="KW-0413">Isomerase</keyword>
<dbReference type="GO" id="GO:0005737">
    <property type="term" value="C:cytoplasm"/>
    <property type="evidence" value="ECO:0007669"/>
    <property type="project" value="TreeGrafter"/>
</dbReference>
<dbReference type="PIRSF" id="PIRSF016184">
    <property type="entry name" value="PhzC_PhzF"/>
    <property type="match status" value="1"/>
</dbReference>
<dbReference type="AlphaFoldDB" id="A0A255YWX3"/>
<organism evidence="4 5">
    <name type="scientific">Niveispirillum lacus</name>
    <dbReference type="NCBI Taxonomy" id="1981099"/>
    <lineage>
        <taxon>Bacteria</taxon>
        <taxon>Pseudomonadati</taxon>
        <taxon>Pseudomonadota</taxon>
        <taxon>Alphaproteobacteria</taxon>
        <taxon>Rhodospirillales</taxon>
        <taxon>Azospirillaceae</taxon>
        <taxon>Niveispirillum</taxon>
    </lineage>
</organism>
<evidence type="ECO:0000256" key="2">
    <source>
        <dbReference type="ARBA" id="ARBA00023235"/>
    </source>
</evidence>
<dbReference type="SUPFAM" id="SSF54506">
    <property type="entry name" value="Diaminopimelate epimerase-like"/>
    <property type="match status" value="1"/>
</dbReference>
<dbReference type="NCBIfam" id="TIGR00654">
    <property type="entry name" value="PhzF_family"/>
    <property type="match status" value="1"/>
</dbReference>
<accession>A0A255YWX3</accession>
<dbReference type="Proteomes" id="UP000216998">
    <property type="component" value="Unassembled WGS sequence"/>
</dbReference>
<evidence type="ECO:0000313" key="4">
    <source>
        <dbReference type="EMBL" id="OYQ33698.1"/>
    </source>
</evidence>
<gene>
    <name evidence="4" type="ORF">CHU95_15215</name>
</gene>
<dbReference type="EMBL" id="NOXU01000030">
    <property type="protein sequence ID" value="OYQ33698.1"/>
    <property type="molecule type" value="Genomic_DNA"/>
</dbReference>
<feature type="active site" evidence="3">
    <location>
        <position position="46"/>
    </location>
</feature>
<protein>
    <submittedName>
        <fullName evidence="4">Isomerase</fullName>
    </submittedName>
</protein>
<name>A0A255YWX3_9PROT</name>
<comment type="caution">
    <text evidence="4">The sequence shown here is derived from an EMBL/GenBank/DDBJ whole genome shotgun (WGS) entry which is preliminary data.</text>
</comment>
<dbReference type="RefSeq" id="WP_094457141.1">
    <property type="nucleotide sequence ID" value="NZ_NOXU01000030.1"/>
</dbReference>